<organism evidence="2 3">
    <name type="scientific">Lyngbya aestuarii BL J</name>
    <dbReference type="NCBI Taxonomy" id="1348334"/>
    <lineage>
        <taxon>Bacteria</taxon>
        <taxon>Bacillati</taxon>
        <taxon>Cyanobacteriota</taxon>
        <taxon>Cyanophyceae</taxon>
        <taxon>Oscillatoriophycideae</taxon>
        <taxon>Oscillatoriales</taxon>
        <taxon>Microcoleaceae</taxon>
        <taxon>Lyngbya</taxon>
    </lineage>
</organism>
<evidence type="ECO:0008006" key="4">
    <source>
        <dbReference type="Google" id="ProtNLM"/>
    </source>
</evidence>
<keyword evidence="1" id="KW-0812">Transmembrane</keyword>
<protein>
    <recommendedName>
        <fullName evidence="4">Phage holin family protein</fullName>
    </recommendedName>
</protein>
<evidence type="ECO:0000313" key="3">
    <source>
        <dbReference type="Proteomes" id="UP000017127"/>
    </source>
</evidence>
<comment type="caution">
    <text evidence="2">The sequence shown here is derived from an EMBL/GenBank/DDBJ whole genome shotgun (WGS) entry which is preliminary data.</text>
</comment>
<dbReference type="EMBL" id="AUZM01000001">
    <property type="protein sequence ID" value="ERT09935.1"/>
    <property type="molecule type" value="Genomic_DNA"/>
</dbReference>
<feature type="transmembrane region" description="Helical" evidence="1">
    <location>
        <begin position="62"/>
        <end position="80"/>
    </location>
</feature>
<evidence type="ECO:0000313" key="2">
    <source>
        <dbReference type="EMBL" id="ERT09935.1"/>
    </source>
</evidence>
<gene>
    <name evidence="2" type="ORF">M595_0115</name>
</gene>
<dbReference type="Proteomes" id="UP000017127">
    <property type="component" value="Unassembled WGS sequence"/>
</dbReference>
<reference evidence="2 3" key="1">
    <citation type="journal article" date="2013" name="Front. Microbiol.">
        <title>Comparative genomic analyses of the cyanobacterium, Lyngbya aestuarii BL J, a powerful hydrogen producer.</title>
        <authorList>
            <person name="Kothari A."/>
            <person name="Vaughn M."/>
            <person name="Garcia-Pichel F."/>
        </authorList>
    </citation>
    <scope>NUCLEOTIDE SEQUENCE [LARGE SCALE GENOMIC DNA]</scope>
    <source>
        <strain evidence="2 3">BL J</strain>
    </source>
</reference>
<accession>U7QS73</accession>
<keyword evidence="1" id="KW-1133">Transmembrane helix</keyword>
<dbReference type="PATRIC" id="fig|1348334.3.peg.113"/>
<proteinExistence type="predicted"/>
<dbReference type="PANTHER" id="PTHR37309:SF1">
    <property type="entry name" value="SLR0284 PROTEIN"/>
    <property type="match status" value="1"/>
</dbReference>
<keyword evidence="1" id="KW-0472">Membrane</keyword>
<feature type="transmembrane region" description="Helical" evidence="1">
    <location>
        <begin position="92"/>
        <end position="114"/>
    </location>
</feature>
<dbReference type="PANTHER" id="PTHR37309">
    <property type="entry name" value="SLR0284 PROTEIN"/>
    <property type="match status" value="1"/>
</dbReference>
<sequence>MMILKTLLPLLATALSLLVVDIIFPGVNLATFPAALIAAASIGIVNGAVKPVVQVLSLPVNIVTLGGFSLIVNGLCFWLSSIAVPGFQVTGILSFLLGPVILSFVNTLLTNYFVERYPEANLE</sequence>
<evidence type="ECO:0000256" key="1">
    <source>
        <dbReference type="SAM" id="Phobius"/>
    </source>
</evidence>
<dbReference type="AlphaFoldDB" id="U7QS73"/>
<name>U7QS73_9CYAN</name>
<keyword evidence="3" id="KW-1185">Reference proteome</keyword>
<dbReference type="InterPro" id="IPR007165">
    <property type="entry name" value="Phage_holin_4_2"/>
</dbReference>
<dbReference type="RefSeq" id="WP_023063997.1">
    <property type="nucleotide sequence ID" value="NZ_AUZM01000001.1"/>
</dbReference>
<dbReference type="Pfam" id="PF04020">
    <property type="entry name" value="Phage_holin_4_2"/>
    <property type="match status" value="1"/>
</dbReference>